<feature type="transmembrane region" description="Helical" evidence="6">
    <location>
        <begin position="263"/>
        <end position="283"/>
    </location>
</feature>
<feature type="transmembrane region" description="Helical" evidence="6">
    <location>
        <begin position="448"/>
        <end position="472"/>
    </location>
</feature>
<keyword evidence="3 6" id="KW-0812">Transmembrane</keyword>
<sequence>MIDTLITGFMHGNAYAIVALGMSLIFGVSNVANFAHASIFGIGMMSGWWLGSVLGLPIVPTLILVMAITGLLGLLLNVLVVSPLTGRPTVAALLATIGVGMILDNVSQMIFDTPTRTFPELLPSHNIELLGVRFGTSDIVMLILTVIIMVGMWFFLKHGKMGQAIRATSQDTEAARQMGIPVKRIQNMSFVIASSLAGVAGVFVGMFNSNVSPNTGSSVGMTAFIAATIGGLGSMPGAVVGGFALGIVESVGVFIFGDGAHDLITYGALLIILIICPNGLFGGKQVLHEPMAGSFSGGARPYRVPKWLAPILIVAAVAASFLSSDYFSSVGIQIMIYAMAAMGLTLVSGSAGQVALGQAGPIALGAYTSAILVGQFHVPFLLGVVCGGLVAAIISGIITFPIWKLSGHYIAIGTIGVGAVTVALIRIAEPITKGSLGITGIPFPKIFGFTLFTPQFQYVMVLAFLLIELMIITRIRNSHLGKTIESIGNDPVAAESIGVRASAYKALAYAIAAFFAGIAGALMAHQYTYIDPSMFPFSMSSLVLTIAVLGGLSSPMGAIIGSIVLVGAPELLRFMSSGRIIVYGLLLILIIIFRPQGLFAKKE</sequence>
<evidence type="ECO:0000256" key="1">
    <source>
        <dbReference type="ARBA" id="ARBA00004651"/>
    </source>
</evidence>
<dbReference type="GO" id="GO:0015658">
    <property type="term" value="F:branched-chain amino acid transmembrane transporter activity"/>
    <property type="evidence" value="ECO:0007669"/>
    <property type="project" value="InterPro"/>
</dbReference>
<comment type="subcellular location">
    <subcellularLocation>
        <location evidence="1">Cell membrane</location>
        <topology evidence="1">Multi-pass membrane protein</topology>
    </subcellularLocation>
</comment>
<keyword evidence="4 6" id="KW-1133">Transmembrane helix</keyword>
<protein>
    <submittedName>
        <fullName evidence="7">ABC transporter permease</fullName>
    </submittedName>
</protein>
<feature type="transmembrane region" description="Helical" evidence="6">
    <location>
        <begin position="380"/>
        <end position="402"/>
    </location>
</feature>
<dbReference type="PANTHER" id="PTHR30482">
    <property type="entry name" value="HIGH-AFFINITY BRANCHED-CHAIN AMINO ACID TRANSPORT SYSTEM PERMEASE"/>
    <property type="match status" value="1"/>
</dbReference>
<proteinExistence type="predicted"/>
<organism evidence="7 8">
    <name type="scientific">Bifidobacterium lemurum</name>
    <dbReference type="NCBI Taxonomy" id="1603886"/>
    <lineage>
        <taxon>Bacteria</taxon>
        <taxon>Bacillati</taxon>
        <taxon>Actinomycetota</taxon>
        <taxon>Actinomycetes</taxon>
        <taxon>Bifidobacteriales</taxon>
        <taxon>Bifidobacteriaceae</taxon>
        <taxon>Bifidobacterium</taxon>
    </lineage>
</organism>
<name>A0A261FSM7_9BIFI</name>
<feature type="transmembrane region" description="Helical" evidence="6">
    <location>
        <begin position="330"/>
        <end position="347"/>
    </location>
</feature>
<dbReference type="CDD" id="cd06581">
    <property type="entry name" value="TM_PBP1_LivM_like"/>
    <property type="match status" value="1"/>
</dbReference>
<dbReference type="CDD" id="cd06582">
    <property type="entry name" value="TM_PBP1_LivH_like"/>
    <property type="match status" value="1"/>
</dbReference>
<accession>A0A261FSM7</accession>
<keyword evidence="8" id="KW-1185">Reference proteome</keyword>
<dbReference type="GO" id="GO:0005886">
    <property type="term" value="C:plasma membrane"/>
    <property type="evidence" value="ECO:0007669"/>
    <property type="project" value="UniProtKB-SubCell"/>
</dbReference>
<evidence type="ECO:0000256" key="5">
    <source>
        <dbReference type="ARBA" id="ARBA00023136"/>
    </source>
</evidence>
<dbReference type="Gene3D" id="1.10.3470.10">
    <property type="entry name" value="ABC transporter involved in vitamin B12 uptake, BtuC"/>
    <property type="match status" value="1"/>
</dbReference>
<dbReference type="Pfam" id="PF02653">
    <property type="entry name" value="BPD_transp_2"/>
    <property type="match status" value="2"/>
</dbReference>
<dbReference type="Proteomes" id="UP000216352">
    <property type="component" value="Unassembled WGS sequence"/>
</dbReference>
<dbReference type="AlphaFoldDB" id="A0A261FSM7"/>
<feature type="transmembrane region" description="Helical" evidence="6">
    <location>
        <begin position="506"/>
        <end position="530"/>
    </location>
</feature>
<dbReference type="STRING" id="1603886.GCA_001895165_00261"/>
<feature type="transmembrane region" description="Helical" evidence="6">
    <location>
        <begin position="304"/>
        <end position="324"/>
    </location>
</feature>
<keyword evidence="5 6" id="KW-0472">Membrane</keyword>
<feature type="transmembrane region" description="Helical" evidence="6">
    <location>
        <begin position="239"/>
        <end position="257"/>
    </location>
</feature>
<evidence type="ECO:0000313" key="7">
    <source>
        <dbReference type="EMBL" id="OZG61796.1"/>
    </source>
</evidence>
<feature type="transmembrane region" description="Helical" evidence="6">
    <location>
        <begin position="12"/>
        <end position="34"/>
    </location>
</feature>
<feature type="transmembrane region" description="Helical" evidence="6">
    <location>
        <begin position="580"/>
        <end position="599"/>
    </location>
</feature>
<dbReference type="InterPro" id="IPR001851">
    <property type="entry name" value="ABC_transp_permease"/>
</dbReference>
<evidence type="ECO:0000256" key="2">
    <source>
        <dbReference type="ARBA" id="ARBA00022475"/>
    </source>
</evidence>
<dbReference type="PANTHER" id="PTHR30482:SF10">
    <property type="entry name" value="HIGH-AFFINITY BRANCHED-CHAIN AMINO ACID TRANSPORT PROTEIN BRAE"/>
    <property type="match status" value="1"/>
</dbReference>
<feature type="transmembrane region" description="Helical" evidence="6">
    <location>
        <begin position="90"/>
        <end position="111"/>
    </location>
</feature>
<gene>
    <name evidence="7" type="ORF">BLEM_1333</name>
</gene>
<dbReference type="EMBL" id="MWWX01000008">
    <property type="protein sequence ID" value="OZG61796.1"/>
    <property type="molecule type" value="Genomic_DNA"/>
</dbReference>
<reference evidence="7 8" key="1">
    <citation type="journal article" date="2017" name="BMC Genomics">
        <title>Comparative genomic and phylogenomic analyses of the Bifidobacteriaceae family.</title>
        <authorList>
            <person name="Lugli G.A."/>
            <person name="Milani C."/>
            <person name="Turroni F."/>
            <person name="Duranti S."/>
            <person name="Mancabelli L."/>
            <person name="Mangifesta M."/>
            <person name="Ferrario C."/>
            <person name="Modesto M."/>
            <person name="Mattarelli P."/>
            <person name="Jiri K."/>
            <person name="van Sinderen D."/>
            <person name="Ventura M."/>
        </authorList>
    </citation>
    <scope>NUCLEOTIDE SEQUENCE [LARGE SCALE GENOMIC DNA]</scope>
    <source>
        <strain evidence="7 8">DSM 28807</strain>
    </source>
</reference>
<feature type="transmembrane region" description="Helical" evidence="6">
    <location>
        <begin position="542"/>
        <end position="568"/>
    </location>
</feature>
<comment type="caution">
    <text evidence="7">The sequence shown here is derived from an EMBL/GenBank/DDBJ whole genome shotgun (WGS) entry which is preliminary data.</text>
</comment>
<feature type="transmembrane region" description="Helical" evidence="6">
    <location>
        <begin position="54"/>
        <end position="78"/>
    </location>
</feature>
<evidence type="ECO:0000256" key="4">
    <source>
        <dbReference type="ARBA" id="ARBA00022989"/>
    </source>
</evidence>
<dbReference type="InterPro" id="IPR037294">
    <property type="entry name" value="ABC_BtuC-like"/>
</dbReference>
<feature type="transmembrane region" description="Helical" evidence="6">
    <location>
        <begin position="131"/>
        <end position="156"/>
    </location>
</feature>
<feature type="transmembrane region" description="Helical" evidence="6">
    <location>
        <begin position="188"/>
        <end position="209"/>
    </location>
</feature>
<dbReference type="InterPro" id="IPR043428">
    <property type="entry name" value="LivM-like"/>
</dbReference>
<dbReference type="RefSeq" id="WP_072723768.1">
    <property type="nucleotide sequence ID" value="NZ_BDIS01000002.1"/>
</dbReference>
<evidence type="ECO:0000313" key="8">
    <source>
        <dbReference type="Proteomes" id="UP000216352"/>
    </source>
</evidence>
<keyword evidence="2" id="KW-1003">Cell membrane</keyword>
<feature type="transmembrane region" description="Helical" evidence="6">
    <location>
        <begin position="409"/>
        <end position="428"/>
    </location>
</feature>
<evidence type="ECO:0000256" key="6">
    <source>
        <dbReference type="SAM" id="Phobius"/>
    </source>
</evidence>
<evidence type="ECO:0000256" key="3">
    <source>
        <dbReference type="ARBA" id="ARBA00022692"/>
    </source>
</evidence>